<feature type="region of interest" description="Disordered" evidence="1">
    <location>
        <begin position="275"/>
        <end position="297"/>
    </location>
</feature>
<protein>
    <submittedName>
        <fullName evidence="2">Uncharacterized protein</fullName>
    </submittedName>
</protein>
<feature type="compositionally biased region" description="Polar residues" evidence="1">
    <location>
        <begin position="275"/>
        <end position="291"/>
    </location>
</feature>
<dbReference type="RefSeq" id="XP_008618809.1">
    <property type="nucleotide sequence ID" value="XM_008620587.1"/>
</dbReference>
<proteinExistence type="predicted"/>
<dbReference type="Proteomes" id="UP000030762">
    <property type="component" value="Unassembled WGS sequence"/>
</dbReference>
<dbReference type="EMBL" id="JH767203">
    <property type="protein sequence ID" value="EQC27704.1"/>
    <property type="molecule type" value="Genomic_DNA"/>
</dbReference>
<organism evidence="2 3">
    <name type="scientific">Saprolegnia diclina (strain VS20)</name>
    <dbReference type="NCBI Taxonomy" id="1156394"/>
    <lineage>
        <taxon>Eukaryota</taxon>
        <taxon>Sar</taxon>
        <taxon>Stramenopiles</taxon>
        <taxon>Oomycota</taxon>
        <taxon>Saprolegniomycetes</taxon>
        <taxon>Saprolegniales</taxon>
        <taxon>Saprolegniaceae</taxon>
        <taxon>Saprolegnia</taxon>
    </lineage>
</organism>
<feature type="compositionally biased region" description="Acidic residues" evidence="1">
    <location>
        <begin position="553"/>
        <end position="566"/>
    </location>
</feature>
<feature type="compositionally biased region" description="Low complexity" evidence="1">
    <location>
        <begin position="25"/>
        <end position="53"/>
    </location>
</feature>
<dbReference type="OMA" id="TAWDAND"/>
<feature type="compositionally biased region" description="Basic and acidic residues" evidence="1">
    <location>
        <begin position="1"/>
        <end position="20"/>
    </location>
</feature>
<feature type="compositionally biased region" description="Low complexity" evidence="1">
    <location>
        <begin position="216"/>
        <end position="225"/>
    </location>
</feature>
<dbReference type="GeneID" id="19955185"/>
<feature type="compositionally biased region" description="Polar residues" evidence="1">
    <location>
        <begin position="239"/>
        <end position="248"/>
    </location>
</feature>
<feature type="compositionally biased region" description="Low complexity" evidence="1">
    <location>
        <begin position="578"/>
        <end position="592"/>
    </location>
</feature>
<feature type="compositionally biased region" description="Basic residues" evidence="1">
    <location>
        <begin position="146"/>
        <end position="158"/>
    </location>
</feature>
<evidence type="ECO:0000313" key="3">
    <source>
        <dbReference type="Proteomes" id="UP000030762"/>
    </source>
</evidence>
<feature type="region of interest" description="Disordered" evidence="1">
    <location>
        <begin position="1"/>
        <end position="53"/>
    </location>
</feature>
<name>T0PQD6_SAPDV</name>
<sequence length="627" mass="67625">MSGKPWEETLRYKGATEGRTPDQPPDASATPPSTPEATEAPRPDASASSAAAASRIEQFLAWRARKDGLGAKPLISDVPLKIKSSFKPDDPAVIRRKHDDRLSATYKAFLAAHAPPPAEDNNSNTAADSEAPSTITATFESPPVHTRSKGKRTPKARHNLFAAPRKSAKGRAQLHRSTSKPSTSDAFDDLPPTPPSRKKVAIKLNFDSPEDDSSDDSNTNNNQRSVTCDDSPTARYDETSSVSGSVDTETAAPLPEPALPPVLLPVVHTLDKPATSSLPATEASSTKTTTLIKDVPPPPSSMSLREVLLRILLSLLCLSLGVISLQYQEQCGTMLRLRVEQLFHDAFDVAQYAIELNAKASSVATSTRAQLNAWTSEWTSMSTALVEQQASVRAEIVAVNEATATEIHAALGAAVEAFRATITASVEAHARDVASLPETPSLPEIVTAISHEVDTSRATLQSAVKTYTDRTRHSDALTDDMAHWSNQVHALNATLLAEQESTARAPLTPTEPLPSTSWDANDYYMLSIVLLSSLAVYFIWRKYIEPDARASDDTDVQDDDDDDDDGVVFIPKRSSAPSVVTTSSVEKTSPVSRVPDMTPPDMTSPQRLRTLRANRSTTTQMTMAASE</sequence>
<feature type="compositionally biased region" description="Polar residues" evidence="1">
    <location>
        <begin position="601"/>
        <end position="627"/>
    </location>
</feature>
<feature type="compositionally biased region" description="Polar residues" evidence="1">
    <location>
        <begin position="120"/>
        <end position="139"/>
    </location>
</feature>
<dbReference type="OrthoDB" id="10410261at2759"/>
<gene>
    <name evidence="2" type="ORF">SDRG_14458</name>
</gene>
<feature type="region of interest" description="Disordered" evidence="1">
    <location>
        <begin position="550"/>
        <end position="627"/>
    </location>
</feature>
<dbReference type="VEuPathDB" id="FungiDB:SDRG_14458"/>
<evidence type="ECO:0000256" key="1">
    <source>
        <dbReference type="SAM" id="MobiDB-lite"/>
    </source>
</evidence>
<feature type="region of interest" description="Disordered" evidence="1">
    <location>
        <begin position="112"/>
        <end position="257"/>
    </location>
</feature>
<reference evidence="2 3" key="1">
    <citation type="submission" date="2012-04" db="EMBL/GenBank/DDBJ databases">
        <title>The Genome Sequence of Saprolegnia declina VS20.</title>
        <authorList>
            <consortium name="The Broad Institute Genome Sequencing Platform"/>
            <person name="Russ C."/>
            <person name="Nusbaum C."/>
            <person name="Tyler B."/>
            <person name="van West P."/>
            <person name="Dieguez-Uribeondo J."/>
            <person name="de Bruijn I."/>
            <person name="Tripathy S."/>
            <person name="Jiang R."/>
            <person name="Young S.K."/>
            <person name="Zeng Q."/>
            <person name="Gargeya S."/>
            <person name="Fitzgerald M."/>
            <person name="Haas B."/>
            <person name="Abouelleil A."/>
            <person name="Alvarado L."/>
            <person name="Arachchi H.M."/>
            <person name="Berlin A."/>
            <person name="Chapman S.B."/>
            <person name="Goldberg J."/>
            <person name="Griggs A."/>
            <person name="Gujja S."/>
            <person name="Hansen M."/>
            <person name="Howarth C."/>
            <person name="Imamovic A."/>
            <person name="Larimer J."/>
            <person name="McCowen C."/>
            <person name="Montmayeur A."/>
            <person name="Murphy C."/>
            <person name="Neiman D."/>
            <person name="Pearson M."/>
            <person name="Priest M."/>
            <person name="Roberts A."/>
            <person name="Saif S."/>
            <person name="Shea T."/>
            <person name="Sisk P."/>
            <person name="Sykes S."/>
            <person name="Wortman J."/>
            <person name="Nusbaum C."/>
            <person name="Birren B."/>
        </authorList>
    </citation>
    <scope>NUCLEOTIDE SEQUENCE [LARGE SCALE GENOMIC DNA]</scope>
    <source>
        <strain evidence="2 3">VS20</strain>
    </source>
</reference>
<evidence type="ECO:0000313" key="2">
    <source>
        <dbReference type="EMBL" id="EQC27704.1"/>
    </source>
</evidence>
<feature type="compositionally biased region" description="Basic residues" evidence="1">
    <location>
        <begin position="166"/>
        <end position="178"/>
    </location>
</feature>
<dbReference type="AlphaFoldDB" id="T0PQD6"/>
<dbReference type="InParanoid" id="T0PQD6"/>
<accession>T0PQD6</accession>
<keyword evidence="3" id="KW-1185">Reference proteome</keyword>